<dbReference type="InterPro" id="IPR001647">
    <property type="entry name" value="HTH_TetR"/>
</dbReference>
<keyword evidence="7" id="KW-1185">Reference proteome</keyword>
<evidence type="ECO:0000313" key="6">
    <source>
        <dbReference type="EMBL" id="SPF75592.1"/>
    </source>
</evidence>
<dbReference type="PRINTS" id="PR00455">
    <property type="entry name" value="HTHTETR"/>
</dbReference>
<evidence type="ECO:0000256" key="1">
    <source>
        <dbReference type="ARBA" id="ARBA00023015"/>
    </source>
</evidence>
<evidence type="ECO:0000256" key="4">
    <source>
        <dbReference type="PROSITE-ProRule" id="PRU00335"/>
    </source>
</evidence>
<dbReference type="InterPro" id="IPR036271">
    <property type="entry name" value="Tet_transcr_reg_TetR-rel_C_sf"/>
</dbReference>
<dbReference type="SUPFAM" id="SSF46689">
    <property type="entry name" value="Homeodomain-like"/>
    <property type="match status" value="1"/>
</dbReference>
<feature type="DNA-binding region" description="H-T-H motif" evidence="4">
    <location>
        <begin position="31"/>
        <end position="50"/>
    </location>
</feature>
<dbReference type="EMBL" id="OMOI01000001">
    <property type="protein sequence ID" value="SPF75592.1"/>
    <property type="molecule type" value="Genomic_DNA"/>
</dbReference>
<proteinExistence type="predicted"/>
<dbReference type="InterPro" id="IPR009057">
    <property type="entry name" value="Homeodomain-like_sf"/>
</dbReference>
<dbReference type="PANTHER" id="PTHR30055:SF234">
    <property type="entry name" value="HTH-TYPE TRANSCRIPTIONAL REGULATOR BETI"/>
    <property type="match status" value="1"/>
</dbReference>
<dbReference type="Pfam" id="PF00440">
    <property type="entry name" value="TetR_N"/>
    <property type="match status" value="1"/>
</dbReference>
<gene>
    <name evidence="6" type="primary">ttgR</name>
    <name evidence="6" type="ORF">ALP8811_00585</name>
</gene>
<evidence type="ECO:0000256" key="3">
    <source>
        <dbReference type="ARBA" id="ARBA00023163"/>
    </source>
</evidence>
<dbReference type="InterPro" id="IPR050109">
    <property type="entry name" value="HTH-type_TetR-like_transc_reg"/>
</dbReference>
<evidence type="ECO:0000313" key="7">
    <source>
        <dbReference type="Proteomes" id="UP000244911"/>
    </source>
</evidence>
<dbReference type="RefSeq" id="WP_108855676.1">
    <property type="nucleotide sequence ID" value="NZ_OMOI01000001.1"/>
</dbReference>
<dbReference type="PROSITE" id="PS01081">
    <property type="entry name" value="HTH_TETR_1"/>
    <property type="match status" value="1"/>
</dbReference>
<evidence type="ECO:0000256" key="2">
    <source>
        <dbReference type="ARBA" id="ARBA00023125"/>
    </source>
</evidence>
<name>A0A2R8AHQ4_9RHOB</name>
<dbReference type="OrthoDB" id="5293556at2"/>
<keyword evidence="1" id="KW-0805">Transcription regulation</keyword>
<reference evidence="6 7" key="1">
    <citation type="submission" date="2018-03" db="EMBL/GenBank/DDBJ databases">
        <authorList>
            <person name="Keele B.F."/>
        </authorList>
    </citation>
    <scope>NUCLEOTIDE SEQUENCE [LARGE SCALE GENOMIC DNA]</scope>
    <source>
        <strain evidence="6 7">CECT 8811</strain>
    </source>
</reference>
<evidence type="ECO:0000259" key="5">
    <source>
        <dbReference type="PROSITE" id="PS50977"/>
    </source>
</evidence>
<dbReference type="InterPro" id="IPR023772">
    <property type="entry name" value="DNA-bd_HTH_TetR-type_CS"/>
</dbReference>
<dbReference type="AlphaFoldDB" id="A0A2R8AHQ4"/>
<protein>
    <submittedName>
        <fullName evidence="6">HTH-type transcriptional regulator TtgR</fullName>
    </submittedName>
</protein>
<dbReference type="Proteomes" id="UP000244911">
    <property type="component" value="Unassembled WGS sequence"/>
</dbReference>
<feature type="domain" description="HTH tetR-type" evidence="5">
    <location>
        <begin position="8"/>
        <end position="68"/>
    </location>
</feature>
<dbReference type="PROSITE" id="PS50977">
    <property type="entry name" value="HTH_TETR_2"/>
    <property type="match status" value="1"/>
</dbReference>
<accession>A0A2R8AHQ4</accession>
<dbReference type="GO" id="GO:0000976">
    <property type="term" value="F:transcription cis-regulatory region binding"/>
    <property type="evidence" value="ECO:0007669"/>
    <property type="project" value="TreeGrafter"/>
</dbReference>
<dbReference type="PANTHER" id="PTHR30055">
    <property type="entry name" value="HTH-TYPE TRANSCRIPTIONAL REGULATOR RUTR"/>
    <property type="match status" value="1"/>
</dbReference>
<keyword evidence="2 4" id="KW-0238">DNA-binding</keyword>
<dbReference type="SUPFAM" id="SSF48498">
    <property type="entry name" value="Tetracyclin repressor-like, C-terminal domain"/>
    <property type="match status" value="1"/>
</dbReference>
<sequence length="201" mass="22364">MRTRKPASVRKAEITHAALELSFEVGPDRVTTAMIAELLGLTQPAIYKHFPNKNDIWNTVTDELCNRIDANIRAAQNQPNPSARLRELMMGQLRLLHDYPALPEIMVMRDPNAGTTALRTRILTSTGGLRKAIQSAMGEAQTMGHIRCDLDVEDCTNLIVSVVQGAALRLLRFREPEALLVTGERLLDLQLSLLTEQGEIK</sequence>
<organism evidence="6 7">
    <name type="scientific">Aliiroseovarius pelagivivens</name>
    <dbReference type="NCBI Taxonomy" id="1639690"/>
    <lineage>
        <taxon>Bacteria</taxon>
        <taxon>Pseudomonadati</taxon>
        <taxon>Pseudomonadota</taxon>
        <taxon>Alphaproteobacteria</taxon>
        <taxon>Rhodobacterales</taxon>
        <taxon>Paracoccaceae</taxon>
        <taxon>Aliiroseovarius</taxon>
    </lineage>
</organism>
<dbReference type="GO" id="GO:0003700">
    <property type="term" value="F:DNA-binding transcription factor activity"/>
    <property type="evidence" value="ECO:0007669"/>
    <property type="project" value="TreeGrafter"/>
</dbReference>
<dbReference type="Gene3D" id="1.10.357.10">
    <property type="entry name" value="Tetracycline Repressor, domain 2"/>
    <property type="match status" value="1"/>
</dbReference>
<keyword evidence="3" id="KW-0804">Transcription</keyword>